<dbReference type="Proteomes" id="UP000297776">
    <property type="component" value="Unassembled WGS sequence"/>
</dbReference>
<comment type="caution">
    <text evidence="1">The sequence shown here is derived from an EMBL/GenBank/DDBJ whole genome shotgun (WGS) entry which is preliminary data.</text>
</comment>
<accession>A0A4Y8LFA9</accession>
<dbReference type="RefSeq" id="WP_134381236.1">
    <property type="nucleotide sequence ID" value="NZ_SORX01000004.1"/>
</dbReference>
<evidence type="ECO:0000313" key="2">
    <source>
        <dbReference type="Proteomes" id="UP000297776"/>
    </source>
</evidence>
<evidence type="ECO:0000313" key="1">
    <source>
        <dbReference type="EMBL" id="TFE01518.1"/>
    </source>
</evidence>
<sequence length="174" mass="20208">MTNPFILTWDSFSECRDTIKHILWMYHDMTKMYGGFGHNIDFEPIDYKRFLFTEIGEGSIFLHGKEAEILRQGALVALGCDVDNLLDEAQRHPGVYSFITNVLSNPSLKGRSFEKEVLTAMKKALDEEPDVAWESLEYGSKLEAKLAEVYERYVMGYYRRMLDESERGKRSWGK</sequence>
<proteinExistence type="predicted"/>
<protein>
    <submittedName>
        <fullName evidence="1">Uncharacterized protein</fullName>
    </submittedName>
</protein>
<name>A0A4Y8LFA9_9BACL</name>
<dbReference type="EMBL" id="SORX01000004">
    <property type="protein sequence ID" value="TFE01518.1"/>
    <property type="molecule type" value="Genomic_DNA"/>
</dbReference>
<gene>
    <name evidence="1" type="ORF">E2626_08065</name>
</gene>
<organism evidence="1 2">
    <name type="scientific">Jeotgalibacillus salarius</name>
    <dbReference type="NCBI Taxonomy" id="546023"/>
    <lineage>
        <taxon>Bacteria</taxon>
        <taxon>Bacillati</taxon>
        <taxon>Bacillota</taxon>
        <taxon>Bacilli</taxon>
        <taxon>Bacillales</taxon>
        <taxon>Caryophanaceae</taxon>
        <taxon>Jeotgalibacillus</taxon>
    </lineage>
</organism>
<dbReference type="AlphaFoldDB" id="A0A4Y8LFA9"/>
<dbReference type="OrthoDB" id="3078423at2"/>
<keyword evidence="2" id="KW-1185">Reference proteome</keyword>
<reference evidence="1 2" key="1">
    <citation type="submission" date="2019-03" db="EMBL/GenBank/DDBJ databases">
        <authorList>
            <person name="Yang Y."/>
        </authorList>
    </citation>
    <scope>NUCLEOTIDE SEQUENCE [LARGE SCALE GENOMIC DNA]</scope>
    <source>
        <strain evidence="1 2">ASL-1</strain>
    </source>
</reference>